<feature type="compositionally biased region" description="Polar residues" evidence="1">
    <location>
        <begin position="1"/>
        <end position="10"/>
    </location>
</feature>
<sequence>SAHGGPSSSLRRARPIRGLERTPLGRSRTRPHTHTEARPAEQQCSARSRGRHRRLQLPHRHLRSRDRHHLGPRRGLPRGGEGPPRASRNLREARSLGQRGSLDHEHAGRRLIAPSRKGPPRGSRTDRAPAHQGRRLHGFPGRRTCSRHPRRRPPRTHSILCRDGKPQPALHPAGSPAGTRRGNRPGLHRRRHLVRGPDVHEAGYPRRHRRPRTRRLSRHRRRSRPRTCTHRHAQPQ</sequence>
<feature type="compositionally biased region" description="Basic residues" evidence="1">
    <location>
        <begin position="48"/>
        <end position="76"/>
    </location>
</feature>
<feature type="region of interest" description="Disordered" evidence="1">
    <location>
        <begin position="1"/>
        <end position="236"/>
    </location>
</feature>
<organism evidence="2">
    <name type="scientific">marine metagenome</name>
    <dbReference type="NCBI Taxonomy" id="408172"/>
    <lineage>
        <taxon>unclassified sequences</taxon>
        <taxon>metagenomes</taxon>
        <taxon>ecological metagenomes</taxon>
    </lineage>
</organism>
<name>A0A383DCP1_9ZZZZ</name>
<reference evidence="2" key="1">
    <citation type="submission" date="2018-05" db="EMBL/GenBank/DDBJ databases">
        <authorList>
            <person name="Lanie J.A."/>
            <person name="Ng W.-L."/>
            <person name="Kazmierczak K.M."/>
            <person name="Andrzejewski T.M."/>
            <person name="Davidsen T.M."/>
            <person name="Wayne K.J."/>
            <person name="Tettelin H."/>
            <person name="Glass J.I."/>
            <person name="Rusch D."/>
            <person name="Podicherti R."/>
            <person name="Tsui H.-C.T."/>
            <person name="Winkler M.E."/>
        </authorList>
    </citation>
    <scope>NUCLEOTIDE SEQUENCE</scope>
</reference>
<evidence type="ECO:0000313" key="2">
    <source>
        <dbReference type="EMBL" id="SVE42090.1"/>
    </source>
</evidence>
<proteinExistence type="predicted"/>
<dbReference type="AlphaFoldDB" id="A0A383DCP1"/>
<protein>
    <submittedName>
        <fullName evidence="2">Uncharacterized protein</fullName>
    </submittedName>
</protein>
<dbReference type="EMBL" id="UINC01216093">
    <property type="protein sequence ID" value="SVE42090.1"/>
    <property type="molecule type" value="Genomic_DNA"/>
</dbReference>
<feature type="compositionally biased region" description="Basic residues" evidence="1">
    <location>
        <begin position="144"/>
        <end position="155"/>
    </location>
</feature>
<feature type="compositionally biased region" description="Basic and acidic residues" evidence="1">
    <location>
        <begin position="195"/>
        <end position="204"/>
    </location>
</feature>
<evidence type="ECO:0000256" key="1">
    <source>
        <dbReference type="SAM" id="MobiDB-lite"/>
    </source>
</evidence>
<gene>
    <name evidence="2" type="ORF">METZ01_LOCUS494944</name>
</gene>
<accession>A0A383DCP1</accession>
<feature type="compositionally biased region" description="Basic residues" evidence="1">
    <location>
        <begin position="181"/>
        <end position="194"/>
    </location>
</feature>
<feature type="non-terminal residue" evidence="2">
    <location>
        <position position="1"/>
    </location>
</feature>
<feature type="compositionally biased region" description="Basic residues" evidence="1">
    <location>
        <begin position="205"/>
        <end position="236"/>
    </location>
</feature>
<feature type="non-terminal residue" evidence="2">
    <location>
        <position position="236"/>
    </location>
</feature>